<name>A0A5D2RJ01_GOSTO</name>
<evidence type="ECO:0000313" key="9">
    <source>
        <dbReference type="EMBL" id="TYI40322.1"/>
    </source>
</evidence>
<comment type="subcellular location">
    <subcellularLocation>
        <location evidence="1">Nucleus</location>
    </subcellularLocation>
</comment>
<gene>
    <name evidence="9" type="ORF">ES332_A02G153700v1</name>
</gene>
<feature type="compositionally biased region" description="Polar residues" evidence="6">
    <location>
        <begin position="53"/>
        <end position="62"/>
    </location>
</feature>
<dbReference type="Pfam" id="PF18137">
    <property type="entry name" value="WHD_ORC"/>
    <property type="match status" value="1"/>
</dbReference>
<feature type="compositionally biased region" description="Basic residues" evidence="6">
    <location>
        <begin position="662"/>
        <end position="677"/>
    </location>
</feature>
<evidence type="ECO:0000256" key="5">
    <source>
        <dbReference type="ARBA" id="ARBA00023242"/>
    </source>
</evidence>
<feature type="domain" description="Origin recognition complex subunit 3 winged helix C-terminal" evidence="8">
    <location>
        <begin position="597"/>
        <end position="679"/>
    </location>
</feature>
<keyword evidence="10" id="KW-1185">Reference proteome</keyword>
<dbReference type="InterPro" id="IPR045667">
    <property type="entry name" value="ORC3_N"/>
</dbReference>
<dbReference type="GO" id="GO:0031261">
    <property type="term" value="C:DNA replication preinitiation complex"/>
    <property type="evidence" value="ECO:0007669"/>
    <property type="project" value="TreeGrafter"/>
</dbReference>
<keyword evidence="5" id="KW-0539">Nucleus</keyword>
<keyword evidence="3" id="KW-0235">DNA replication</keyword>
<evidence type="ECO:0000256" key="1">
    <source>
        <dbReference type="ARBA" id="ARBA00004123"/>
    </source>
</evidence>
<dbReference type="EMBL" id="CM017611">
    <property type="protein sequence ID" value="TYI40322.1"/>
    <property type="molecule type" value="Genomic_DNA"/>
</dbReference>
<feature type="region of interest" description="Disordered" evidence="6">
    <location>
        <begin position="661"/>
        <end position="683"/>
    </location>
</feature>
<dbReference type="PANTHER" id="PTHR12748">
    <property type="entry name" value="ORIGIN RECOGNITION COMPLEX SUBUNIT 3"/>
    <property type="match status" value="1"/>
</dbReference>
<dbReference type="InterPro" id="IPR040855">
    <property type="entry name" value="ORC_WH_C"/>
</dbReference>
<evidence type="ECO:0000259" key="7">
    <source>
        <dbReference type="Pfam" id="PF07034"/>
    </source>
</evidence>
<dbReference type="Pfam" id="PF07034">
    <property type="entry name" value="ORC3_N"/>
    <property type="match status" value="1"/>
</dbReference>
<dbReference type="Proteomes" id="UP000322667">
    <property type="component" value="Chromosome A02"/>
</dbReference>
<feature type="compositionally biased region" description="Polar residues" evidence="6">
    <location>
        <begin position="1"/>
        <end position="12"/>
    </location>
</feature>
<sequence length="792" mass="89651">MAPSLNDDSPPSTIDEAFTENNLQPFFVLQKGPSRKSDRKSSGTGRTRRFDLSSASPKNSANIEDEKEDENMNLRMEAFEFVWSKIESTIKDVLRVINTNVFSEIQTWVHQSFDTIRSLGTPEFPEATQSFPIITDANSKRLFTGLVLTKNMEFVDDLLTFEELGKHLKYQGCHVANLSSLDFTAKNGVGGCLRSLLRQFLMSSLDPADISILASWYREENCNNPVVVIIDDIERCCGSVLSDFILMLSEWVIKIPVILIMGVATTLDAPRNILPSNALRCLCPFEFTLGTPAERMDAVVEAVLVKPCSGFIIGHKVAVFMRNYFVSQDGTLTSFIRALKIACTQHFYTEPLSVILLEFASEEDNLVFEIERHGLSPEVIWKHVFEFPSCQRVKLNKLTSESLAHAFSELKRLQNQWRAVVLCLYVTGKGEKVRLLDLFCEAIDPESYNQGEFDTNMKAEKDPVLSSSQIKGHVICKAVRLVRDLSTAQLGKLLKMWENLTVGIPEINGKVKELLSLLNVEDGKSSKKDLTVTPRRHTSRIQLNIEKDSKSLSDKAANLIECMVRDYMHPTECIPFHEIFCFKDVDKLQLALIGDPRRGIQVDLLEFQKLLCCRCCTSSSNALLPSMHDTSIMYKLAQEHGDLINLHDWYQSFKSIVLCPNSKRKPRQSPLPKKRKGIKEAESQSEASIQYPLLYHSSIFIFKHGFAGQLLSSKLQGFFECPVKDDQILLKGWPSGSNIHTSIYIVIWVLVVLSSGPNNMRHFQKEVIEGTRFDKFVYPFSFMEGEYLNSLV</sequence>
<organism evidence="9 10">
    <name type="scientific">Gossypium tomentosum</name>
    <name type="common">Hawaiian cotton</name>
    <name type="synonym">Gossypium sandvicense</name>
    <dbReference type="NCBI Taxonomy" id="34277"/>
    <lineage>
        <taxon>Eukaryota</taxon>
        <taxon>Viridiplantae</taxon>
        <taxon>Streptophyta</taxon>
        <taxon>Embryophyta</taxon>
        <taxon>Tracheophyta</taxon>
        <taxon>Spermatophyta</taxon>
        <taxon>Magnoliopsida</taxon>
        <taxon>eudicotyledons</taxon>
        <taxon>Gunneridae</taxon>
        <taxon>Pentapetalae</taxon>
        <taxon>rosids</taxon>
        <taxon>malvids</taxon>
        <taxon>Malvales</taxon>
        <taxon>Malvaceae</taxon>
        <taxon>Malvoideae</taxon>
        <taxon>Gossypium</taxon>
    </lineage>
</organism>
<keyword evidence="4" id="KW-0238">DNA-binding</keyword>
<evidence type="ECO:0000259" key="8">
    <source>
        <dbReference type="Pfam" id="PF18137"/>
    </source>
</evidence>
<dbReference type="InterPro" id="IPR020795">
    <property type="entry name" value="ORC3"/>
</dbReference>
<dbReference type="GO" id="GO:0005656">
    <property type="term" value="C:nuclear pre-replicative complex"/>
    <property type="evidence" value="ECO:0007669"/>
    <property type="project" value="TreeGrafter"/>
</dbReference>
<reference evidence="9 10" key="1">
    <citation type="submission" date="2019-07" db="EMBL/GenBank/DDBJ databases">
        <title>WGS assembly of Gossypium tomentosum.</title>
        <authorList>
            <person name="Chen Z.J."/>
            <person name="Sreedasyam A."/>
            <person name="Ando A."/>
            <person name="Song Q."/>
            <person name="De L."/>
            <person name="Hulse-Kemp A."/>
            <person name="Ding M."/>
            <person name="Ye W."/>
            <person name="Kirkbride R."/>
            <person name="Jenkins J."/>
            <person name="Plott C."/>
            <person name="Lovell J."/>
            <person name="Lin Y.-M."/>
            <person name="Vaughn R."/>
            <person name="Liu B."/>
            <person name="Li W."/>
            <person name="Simpson S."/>
            <person name="Scheffler B."/>
            <person name="Saski C."/>
            <person name="Grover C."/>
            <person name="Hu G."/>
            <person name="Conover J."/>
            <person name="Carlson J."/>
            <person name="Shu S."/>
            <person name="Boston L."/>
            <person name="Williams M."/>
            <person name="Peterson D."/>
            <person name="Mcgee K."/>
            <person name="Jones D."/>
            <person name="Wendel J."/>
            <person name="Stelly D."/>
            <person name="Grimwood J."/>
            <person name="Schmutz J."/>
        </authorList>
    </citation>
    <scope>NUCLEOTIDE SEQUENCE [LARGE SCALE GENOMIC DNA]</scope>
    <source>
        <strain evidence="9">7179.01</strain>
    </source>
</reference>
<dbReference type="GO" id="GO:0006270">
    <property type="term" value="P:DNA replication initiation"/>
    <property type="evidence" value="ECO:0007669"/>
    <property type="project" value="TreeGrafter"/>
</dbReference>
<feature type="domain" description="Origin recognition complex subunit 3 N-terminal" evidence="7">
    <location>
        <begin position="41"/>
        <end position="355"/>
    </location>
</feature>
<accession>A0A5D2RJ01</accession>
<comment type="similarity">
    <text evidence="2">Belongs to the ORC3 family.</text>
</comment>
<dbReference type="GO" id="GO:0003688">
    <property type="term" value="F:DNA replication origin binding"/>
    <property type="evidence" value="ECO:0007669"/>
    <property type="project" value="TreeGrafter"/>
</dbReference>
<evidence type="ECO:0000256" key="3">
    <source>
        <dbReference type="ARBA" id="ARBA00022705"/>
    </source>
</evidence>
<feature type="region of interest" description="Disordered" evidence="6">
    <location>
        <begin position="1"/>
        <end position="69"/>
    </location>
</feature>
<proteinExistence type="inferred from homology"/>
<protein>
    <submittedName>
        <fullName evidence="9">Uncharacterized protein</fullName>
    </submittedName>
</protein>
<dbReference type="PANTHER" id="PTHR12748:SF0">
    <property type="entry name" value="ORIGIN RECOGNITION COMPLEX SUBUNIT 3"/>
    <property type="match status" value="1"/>
</dbReference>
<evidence type="ECO:0000256" key="6">
    <source>
        <dbReference type="SAM" id="MobiDB-lite"/>
    </source>
</evidence>
<evidence type="ECO:0000256" key="2">
    <source>
        <dbReference type="ARBA" id="ARBA00010977"/>
    </source>
</evidence>
<dbReference type="AlphaFoldDB" id="A0A5D2RJ01"/>
<evidence type="ECO:0000313" key="10">
    <source>
        <dbReference type="Proteomes" id="UP000322667"/>
    </source>
</evidence>
<dbReference type="GO" id="GO:0005664">
    <property type="term" value="C:nuclear origin of replication recognition complex"/>
    <property type="evidence" value="ECO:0007669"/>
    <property type="project" value="InterPro"/>
</dbReference>
<evidence type="ECO:0000256" key="4">
    <source>
        <dbReference type="ARBA" id="ARBA00023125"/>
    </source>
</evidence>
<dbReference type="CDD" id="cd20704">
    <property type="entry name" value="Orc3"/>
    <property type="match status" value="1"/>
</dbReference>